<reference evidence="2 3" key="1">
    <citation type="journal article" date="2018" name="MBio">
        <title>Comparative Genomics Reveals the Core Gene Toolbox for the Fungus-Insect Symbiosis.</title>
        <authorList>
            <person name="Wang Y."/>
            <person name="Stata M."/>
            <person name="Wang W."/>
            <person name="Stajich J.E."/>
            <person name="White M.M."/>
            <person name="Moncalvo J.M."/>
        </authorList>
    </citation>
    <scope>NUCLEOTIDE SEQUENCE [LARGE SCALE GENOMIC DNA]</scope>
    <source>
        <strain evidence="2 3">AUS-126-30</strain>
    </source>
</reference>
<sequence>MDLLESIKYYIERMVTEVKGMKILLLDEETTGILSVASTQSFLLSKETFLVDKLENNKREKMKQLKCIVFIRPTESSITSLVQELLEPKYSEYYIYFSNTIKKSVIETLAEHDEYEVVREIKEFYADYYAILPNFFSLGMTSTNYPLFMNRDTWNSEALTRCVQGLMSLFLSSKLVPSMIKYEGNSRMGFQLAKELDYQINVESGLFNYYKNNGEKNTSKKKGDSDKGKKAVLVILDRKNDPLTPLLKQWTYQAMIHEIFGINNGRVDLSASTDIREEYKEIVLSVDQDEFFKNSIHLNFGDLGIKIKDYVNNFEKQHKSTKDKLSSQESGSIEEMKKYETLQPSSIHQLVEALKNIPGLSQQIDDMITTVQVLLEFGGEKYRQGDLFQNKNILSRGKSVIRGLKGVENVYTQHKSNYVDTVSKLIKNQFRTKNDNLLLNFPTTFQSKSEAEVLDGDVVVVVFFVGGVTFAEENDSHKIVQTVDSTISSISSPQAGINTKRNVSVIVGGTNLLNSTTFLDNLKNTFFP</sequence>
<comment type="caution">
    <text evidence="2">The sequence shown here is derived from an EMBL/GenBank/DDBJ whole genome shotgun (WGS) entry which is preliminary data.</text>
</comment>
<dbReference type="PIRSF" id="PIRSF005715">
    <property type="entry name" value="VPS45_Sec1"/>
    <property type="match status" value="1"/>
</dbReference>
<keyword evidence="3" id="KW-1185">Reference proteome</keyword>
<dbReference type="Pfam" id="PF00995">
    <property type="entry name" value="Sec1"/>
    <property type="match status" value="2"/>
</dbReference>
<name>A0A2U1J6N6_SMIAN</name>
<gene>
    <name evidence="2" type="ORF">BB558_003185</name>
</gene>
<evidence type="ECO:0000256" key="1">
    <source>
        <dbReference type="ARBA" id="ARBA00009884"/>
    </source>
</evidence>
<dbReference type="SUPFAM" id="SSF56815">
    <property type="entry name" value="Sec1/munc18-like (SM) proteins"/>
    <property type="match status" value="1"/>
</dbReference>
<dbReference type="InterPro" id="IPR001619">
    <property type="entry name" value="Sec1-like"/>
</dbReference>
<organism evidence="2 3">
    <name type="scientific">Smittium angustum</name>
    <dbReference type="NCBI Taxonomy" id="133377"/>
    <lineage>
        <taxon>Eukaryota</taxon>
        <taxon>Fungi</taxon>
        <taxon>Fungi incertae sedis</taxon>
        <taxon>Zoopagomycota</taxon>
        <taxon>Kickxellomycotina</taxon>
        <taxon>Harpellomycetes</taxon>
        <taxon>Harpellales</taxon>
        <taxon>Legeriomycetaceae</taxon>
        <taxon>Smittium</taxon>
    </lineage>
</organism>
<dbReference type="InterPro" id="IPR043154">
    <property type="entry name" value="Sec-1-like_dom1"/>
</dbReference>
<evidence type="ECO:0000313" key="3">
    <source>
        <dbReference type="Proteomes" id="UP000245591"/>
    </source>
</evidence>
<accession>A0A2U1J6N6</accession>
<dbReference type="AlphaFoldDB" id="A0A2U1J6N6"/>
<dbReference type="EMBL" id="MBFU01000313">
    <property type="protein sequence ID" value="PWA00746.1"/>
    <property type="molecule type" value="Genomic_DNA"/>
</dbReference>
<dbReference type="Gene3D" id="3.40.50.2060">
    <property type="match status" value="1"/>
</dbReference>
<dbReference type="InterPro" id="IPR036045">
    <property type="entry name" value="Sec1-like_sf"/>
</dbReference>
<dbReference type="InterPro" id="IPR027482">
    <property type="entry name" value="Sec1-like_dom2"/>
</dbReference>
<dbReference type="Gene3D" id="3.40.50.1910">
    <property type="match status" value="2"/>
</dbReference>
<comment type="similarity">
    <text evidence="1">Belongs to the STXBP/unc-18/SEC1 family.</text>
</comment>
<dbReference type="Proteomes" id="UP000245591">
    <property type="component" value="Unassembled WGS sequence"/>
</dbReference>
<evidence type="ECO:0000313" key="2">
    <source>
        <dbReference type="EMBL" id="PWA00746.1"/>
    </source>
</evidence>
<protein>
    <recommendedName>
        <fullName evidence="4">Vacuolar protein sorting-associated protein 45</fullName>
    </recommendedName>
</protein>
<evidence type="ECO:0008006" key="4">
    <source>
        <dbReference type="Google" id="ProtNLM"/>
    </source>
</evidence>
<dbReference type="GO" id="GO:0016192">
    <property type="term" value="P:vesicle-mediated transport"/>
    <property type="evidence" value="ECO:0007669"/>
    <property type="project" value="InterPro"/>
</dbReference>
<dbReference type="Gene3D" id="3.90.830.10">
    <property type="entry name" value="Syntaxin Binding Protein 1, Chain A, domain 2"/>
    <property type="match status" value="1"/>
</dbReference>
<proteinExistence type="inferred from homology"/>
<dbReference type="InterPro" id="IPR043127">
    <property type="entry name" value="Sec-1-like_dom3a"/>
</dbReference>
<dbReference type="PANTHER" id="PTHR11679">
    <property type="entry name" value="VESICLE PROTEIN SORTING-ASSOCIATED"/>
    <property type="match status" value="1"/>
</dbReference>